<dbReference type="PANTHER" id="PTHR46609">
    <property type="entry name" value="EXONUCLEASE, PHAGE-TYPE/RECB, C-TERMINAL DOMAIN-CONTAINING PROTEIN"/>
    <property type="match status" value="1"/>
</dbReference>
<dbReference type="PANTHER" id="PTHR46609:SF8">
    <property type="entry name" value="YQAJ VIRAL RECOMBINASE DOMAIN-CONTAINING PROTEIN"/>
    <property type="match status" value="1"/>
</dbReference>
<evidence type="ECO:0000313" key="2">
    <source>
        <dbReference type="EMBL" id="PFX34808.1"/>
    </source>
</evidence>
<dbReference type="InterPro" id="IPR011604">
    <property type="entry name" value="PDDEXK-like_dom_sf"/>
</dbReference>
<dbReference type="InterPro" id="IPR051703">
    <property type="entry name" value="NF-kappa-B_Signaling_Reg"/>
</dbReference>
<proteinExistence type="predicted"/>
<keyword evidence="3" id="KW-1185">Reference proteome</keyword>
<dbReference type="GO" id="GO:0006281">
    <property type="term" value="P:DNA repair"/>
    <property type="evidence" value="ECO:0007669"/>
    <property type="project" value="UniProtKB-ARBA"/>
</dbReference>
<reference evidence="3" key="1">
    <citation type="journal article" date="2017" name="bioRxiv">
        <title>Comparative analysis of the genomes of Stylophora pistillata and Acropora digitifera provides evidence for extensive differences between species of corals.</title>
        <authorList>
            <person name="Voolstra C.R."/>
            <person name="Li Y."/>
            <person name="Liew Y.J."/>
            <person name="Baumgarten S."/>
            <person name="Zoccola D."/>
            <person name="Flot J.-F."/>
            <person name="Tambutte S."/>
            <person name="Allemand D."/>
            <person name="Aranda M."/>
        </authorList>
    </citation>
    <scope>NUCLEOTIDE SEQUENCE [LARGE SCALE GENOMIC DNA]</scope>
</reference>
<evidence type="ECO:0000313" key="3">
    <source>
        <dbReference type="Proteomes" id="UP000225706"/>
    </source>
</evidence>
<dbReference type="SUPFAM" id="SSF52980">
    <property type="entry name" value="Restriction endonuclease-like"/>
    <property type="match status" value="1"/>
</dbReference>
<dbReference type="EMBL" id="LSMT01000002">
    <property type="protein sequence ID" value="PFX34808.1"/>
    <property type="molecule type" value="Genomic_DNA"/>
</dbReference>
<feature type="domain" description="YqaJ viral recombinase" evidence="1">
    <location>
        <begin position="320"/>
        <end position="409"/>
    </location>
</feature>
<dbReference type="InterPro" id="IPR019080">
    <property type="entry name" value="YqaJ_viral_recombinase"/>
</dbReference>
<name>A0A2B4T1Z7_STYPI</name>
<accession>A0A2B4T1Z7</accession>
<dbReference type="AlphaFoldDB" id="A0A2B4T1Z7"/>
<dbReference type="Proteomes" id="UP000225706">
    <property type="component" value="Unassembled WGS sequence"/>
</dbReference>
<dbReference type="Gene3D" id="3.90.320.10">
    <property type="match status" value="1"/>
</dbReference>
<dbReference type="InterPro" id="IPR011335">
    <property type="entry name" value="Restrct_endonuc-II-like"/>
</dbReference>
<sequence>MTELRKLEVDPALISWIEAFLTDRQQAVRIGDRNPSQLKNEDLKFWLKCRGDTAKGLKTKAELVKRVLEYIKSGKDKNIIDPDPNNLYSKRKQLRSANNTGSQSTAKRHVPVKFPESIDLFHEDDQNPTAACTSELQKWHKKGGGSNIMPEPIMNVVVSKTKLEDIENPKRDGITSRLYESRVNVICDLEREAQMKQNLNGLPPGMGFSQMSFDTTICTTKLVESKYGHFPVGSPLSYQLSFTESNFKSNLDVSSMPRETTEGNIHYVYPRFPLVYHVTKMSTPHNLNEDEESLIDFLDVDENVISHLEKLTMKQSSCVEWQNHRKYRFTASTFDMIRKRKRNHNTFAINIMHPPVLNNKYIKHGKKFEPVALMEYQSLMRAKRMPITVIPSGLVISESYPILGASPDGR</sequence>
<dbReference type="OrthoDB" id="5968571at2759"/>
<gene>
    <name evidence="2" type="ORF">AWC38_SpisGene320</name>
</gene>
<evidence type="ECO:0000259" key="1">
    <source>
        <dbReference type="Pfam" id="PF09588"/>
    </source>
</evidence>
<comment type="caution">
    <text evidence="2">The sequence shown here is derived from an EMBL/GenBank/DDBJ whole genome shotgun (WGS) entry which is preliminary data.</text>
</comment>
<dbReference type="Pfam" id="PF09588">
    <property type="entry name" value="YqaJ"/>
    <property type="match status" value="1"/>
</dbReference>
<organism evidence="2 3">
    <name type="scientific">Stylophora pistillata</name>
    <name type="common">Smooth cauliflower coral</name>
    <dbReference type="NCBI Taxonomy" id="50429"/>
    <lineage>
        <taxon>Eukaryota</taxon>
        <taxon>Metazoa</taxon>
        <taxon>Cnidaria</taxon>
        <taxon>Anthozoa</taxon>
        <taxon>Hexacorallia</taxon>
        <taxon>Scleractinia</taxon>
        <taxon>Astrocoeniina</taxon>
        <taxon>Pocilloporidae</taxon>
        <taxon>Stylophora</taxon>
    </lineage>
</organism>
<protein>
    <recommendedName>
        <fullName evidence="1">YqaJ viral recombinase domain-containing protein</fullName>
    </recommendedName>
</protein>